<keyword evidence="8" id="KW-1185">Reference proteome</keyword>
<feature type="domain" description="SLC26A/SulP transporter" evidence="6">
    <location>
        <begin position="171"/>
        <end position="346"/>
    </location>
</feature>
<keyword evidence="3 5" id="KW-1133">Transmembrane helix</keyword>
<evidence type="ECO:0000256" key="2">
    <source>
        <dbReference type="ARBA" id="ARBA00022692"/>
    </source>
</evidence>
<reference evidence="8" key="1">
    <citation type="journal article" date="2019" name="Int. J. Syst. Evol. Microbiol.">
        <title>The Global Catalogue of Microorganisms (GCM) 10K type strain sequencing project: providing services to taxonomists for standard genome sequencing and annotation.</title>
        <authorList>
            <consortium name="The Broad Institute Genomics Platform"/>
            <consortium name="The Broad Institute Genome Sequencing Center for Infectious Disease"/>
            <person name="Wu L."/>
            <person name="Ma J."/>
        </authorList>
    </citation>
    <scope>NUCLEOTIDE SEQUENCE [LARGE SCALE GENOMIC DNA]</scope>
    <source>
        <strain evidence="8">JCM 16923</strain>
    </source>
</reference>
<feature type="transmembrane region" description="Helical" evidence="5">
    <location>
        <begin position="44"/>
        <end position="66"/>
    </location>
</feature>
<dbReference type="Proteomes" id="UP001418444">
    <property type="component" value="Unassembled WGS sequence"/>
</dbReference>
<dbReference type="InterPro" id="IPR011547">
    <property type="entry name" value="SLC26A/SulP_dom"/>
</dbReference>
<organism evidence="7 8">
    <name type="scientific">Gordonia caeni</name>
    <dbReference type="NCBI Taxonomy" id="1007097"/>
    <lineage>
        <taxon>Bacteria</taxon>
        <taxon>Bacillati</taxon>
        <taxon>Actinomycetota</taxon>
        <taxon>Actinomycetes</taxon>
        <taxon>Mycobacteriales</taxon>
        <taxon>Gordoniaceae</taxon>
        <taxon>Gordonia</taxon>
    </lineage>
</organism>
<name>A0ABP7NKF7_9ACTN</name>
<feature type="domain" description="SLC26A/SulP transporter" evidence="6">
    <location>
        <begin position="24"/>
        <end position="153"/>
    </location>
</feature>
<feature type="transmembrane region" description="Helical" evidence="5">
    <location>
        <begin position="152"/>
        <end position="170"/>
    </location>
</feature>
<gene>
    <name evidence="7" type="ORF">GCM10022231_03290</name>
</gene>
<evidence type="ECO:0000259" key="6">
    <source>
        <dbReference type="Pfam" id="PF00916"/>
    </source>
</evidence>
<dbReference type="RefSeq" id="WP_425552958.1">
    <property type="nucleotide sequence ID" value="NZ_BAAAZW010000001.1"/>
</dbReference>
<dbReference type="PANTHER" id="PTHR43310:SF1">
    <property type="entry name" value="SULFATE TRANSPORTER YBAR-RELATED"/>
    <property type="match status" value="1"/>
</dbReference>
<feature type="transmembrane region" description="Helical" evidence="5">
    <location>
        <begin position="98"/>
        <end position="116"/>
    </location>
</feature>
<accession>A0ABP7NKF7</accession>
<feature type="transmembrane region" description="Helical" evidence="5">
    <location>
        <begin position="363"/>
        <end position="391"/>
    </location>
</feature>
<dbReference type="InterPro" id="IPR052706">
    <property type="entry name" value="Membrane-Transporter-like"/>
</dbReference>
<comment type="subcellular location">
    <subcellularLocation>
        <location evidence="1">Membrane</location>
        <topology evidence="1">Multi-pass membrane protein</topology>
    </subcellularLocation>
</comment>
<feature type="transmembrane region" description="Helical" evidence="5">
    <location>
        <begin position="128"/>
        <end position="146"/>
    </location>
</feature>
<keyword evidence="2 5" id="KW-0812">Transmembrane</keyword>
<feature type="transmembrane region" description="Helical" evidence="5">
    <location>
        <begin position="269"/>
        <end position="289"/>
    </location>
</feature>
<proteinExistence type="predicted"/>
<evidence type="ECO:0000256" key="5">
    <source>
        <dbReference type="SAM" id="Phobius"/>
    </source>
</evidence>
<feature type="transmembrane region" description="Helical" evidence="5">
    <location>
        <begin position="21"/>
        <end position="38"/>
    </location>
</feature>
<feature type="transmembrane region" description="Helical" evidence="5">
    <location>
        <begin position="301"/>
        <end position="319"/>
    </location>
</feature>
<protein>
    <submittedName>
        <fullName evidence="7">SulP family inorganic anion transporter</fullName>
    </submittedName>
</protein>
<dbReference type="Pfam" id="PF00916">
    <property type="entry name" value="Sulfate_transp"/>
    <property type="match status" value="2"/>
</dbReference>
<feature type="transmembrane region" description="Helical" evidence="5">
    <location>
        <begin position="229"/>
        <end position="248"/>
    </location>
</feature>
<feature type="transmembrane region" description="Helical" evidence="5">
    <location>
        <begin position="73"/>
        <end position="92"/>
    </location>
</feature>
<evidence type="ECO:0000313" key="7">
    <source>
        <dbReference type="EMBL" id="GAA3949177.1"/>
    </source>
</evidence>
<evidence type="ECO:0000313" key="8">
    <source>
        <dbReference type="Proteomes" id="UP001418444"/>
    </source>
</evidence>
<feature type="transmembrane region" description="Helical" evidence="5">
    <location>
        <begin position="326"/>
        <end position="343"/>
    </location>
</feature>
<evidence type="ECO:0000256" key="1">
    <source>
        <dbReference type="ARBA" id="ARBA00004141"/>
    </source>
</evidence>
<evidence type="ECO:0000256" key="4">
    <source>
        <dbReference type="ARBA" id="ARBA00023136"/>
    </source>
</evidence>
<comment type="caution">
    <text evidence="7">The sequence shown here is derived from an EMBL/GenBank/DDBJ whole genome shotgun (WGS) entry which is preliminary data.</text>
</comment>
<dbReference type="PANTHER" id="PTHR43310">
    <property type="entry name" value="SULFATE TRANSPORTER YBAR-RELATED"/>
    <property type="match status" value="1"/>
</dbReference>
<sequence length="409" mass="42071">MSVADASTTPAPASGLRIRARWLRIEVFAGLVTALALIPETISFSIVAGVGPEVGLFTSVIFLLSISVVGARPAMVSAAAGSIALVVAPLVAEHGVEYLIVAVILGGVLQIVLSWVGVAKLMRFVPNSVLTGFVNALAILIFSAQIPHLVGVPWLVYPLVAVGLLIMVVLPRVTTALPGPLVATALLTIVAVVFALGVPRVGDEGEISSSLPSPTLPGVPMSIETLRIVLPYALALALVGLLETLITQRIVDGLTGTSSSPLREGQGQGISNVVTGFFGGMGGCAMIGQTMMNVKACGGRSRLSTVTAALALLCLIVFFSSTLRAIPMAALVAVMVVVSFTTMDWKSISPRTLRAAPLADSTGMLTTIAVTLATGNLAYGVLAGVLCALVIRRVRRGRPVSTAVRPAGE</sequence>
<dbReference type="EMBL" id="BAAAZW010000001">
    <property type="protein sequence ID" value="GAA3949177.1"/>
    <property type="molecule type" value="Genomic_DNA"/>
</dbReference>
<evidence type="ECO:0000256" key="3">
    <source>
        <dbReference type="ARBA" id="ARBA00022989"/>
    </source>
</evidence>
<feature type="transmembrane region" description="Helical" evidence="5">
    <location>
        <begin position="177"/>
        <end position="198"/>
    </location>
</feature>
<keyword evidence="4 5" id="KW-0472">Membrane</keyword>